<organism evidence="1 2">
    <name type="scientific">Taxus chinensis</name>
    <name type="common">Chinese yew</name>
    <name type="synonym">Taxus wallichiana var. chinensis</name>
    <dbReference type="NCBI Taxonomy" id="29808"/>
    <lineage>
        <taxon>Eukaryota</taxon>
        <taxon>Viridiplantae</taxon>
        <taxon>Streptophyta</taxon>
        <taxon>Embryophyta</taxon>
        <taxon>Tracheophyta</taxon>
        <taxon>Spermatophyta</taxon>
        <taxon>Pinopsida</taxon>
        <taxon>Pinidae</taxon>
        <taxon>Conifers II</taxon>
        <taxon>Cupressales</taxon>
        <taxon>Taxaceae</taxon>
        <taxon>Taxus</taxon>
    </lineage>
</organism>
<proteinExistence type="predicted"/>
<comment type="caution">
    <text evidence="1">The sequence shown here is derived from an EMBL/GenBank/DDBJ whole genome shotgun (WGS) entry which is preliminary data.</text>
</comment>
<keyword evidence="2" id="KW-1185">Reference proteome</keyword>
<dbReference type="AlphaFoldDB" id="A0AA38GX07"/>
<gene>
    <name evidence="1" type="ORF">KI387_002750</name>
</gene>
<evidence type="ECO:0000313" key="1">
    <source>
        <dbReference type="EMBL" id="KAH9330642.1"/>
    </source>
</evidence>
<feature type="non-terminal residue" evidence="1">
    <location>
        <position position="58"/>
    </location>
</feature>
<dbReference type="EMBL" id="JAHRHJ020000001">
    <property type="protein sequence ID" value="KAH9330642.1"/>
    <property type="molecule type" value="Genomic_DNA"/>
</dbReference>
<accession>A0AA38GX07</accession>
<reference evidence="1 2" key="1">
    <citation type="journal article" date="2021" name="Nat. Plants">
        <title>The Taxus genome provides insights into paclitaxel biosynthesis.</title>
        <authorList>
            <person name="Xiong X."/>
            <person name="Gou J."/>
            <person name="Liao Q."/>
            <person name="Li Y."/>
            <person name="Zhou Q."/>
            <person name="Bi G."/>
            <person name="Li C."/>
            <person name="Du R."/>
            <person name="Wang X."/>
            <person name="Sun T."/>
            <person name="Guo L."/>
            <person name="Liang H."/>
            <person name="Lu P."/>
            <person name="Wu Y."/>
            <person name="Zhang Z."/>
            <person name="Ro D.K."/>
            <person name="Shang Y."/>
            <person name="Huang S."/>
            <person name="Yan J."/>
        </authorList>
    </citation>
    <scope>NUCLEOTIDE SEQUENCE [LARGE SCALE GENOMIC DNA]</scope>
    <source>
        <strain evidence="1">Ta-2019</strain>
    </source>
</reference>
<dbReference type="Proteomes" id="UP000824469">
    <property type="component" value="Unassembled WGS sequence"/>
</dbReference>
<evidence type="ECO:0000313" key="2">
    <source>
        <dbReference type="Proteomes" id="UP000824469"/>
    </source>
</evidence>
<sequence>TELQASEAGVLPPLSLECCEVCSCQGSAVETHNNIRSQAADRWQNDRQSVLFSAPSKS</sequence>
<feature type="non-terminal residue" evidence="1">
    <location>
        <position position="1"/>
    </location>
</feature>
<protein>
    <submittedName>
        <fullName evidence="1">Uncharacterized protein</fullName>
    </submittedName>
</protein>
<name>A0AA38GX07_TAXCH</name>